<dbReference type="InterPro" id="IPR005175">
    <property type="entry name" value="PPC_dom"/>
</dbReference>
<dbReference type="PROSITE" id="PS51742">
    <property type="entry name" value="PPC"/>
    <property type="match status" value="1"/>
</dbReference>
<accession>A0ABV5M2R0</accession>
<evidence type="ECO:0000313" key="3">
    <source>
        <dbReference type="Proteomes" id="UP001589608"/>
    </source>
</evidence>
<keyword evidence="3" id="KW-1185">Reference proteome</keyword>
<protein>
    <submittedName>
        <fullName evidence="2">PCC domain-containing protein</fullName>
    </submittedName>
</protein>
<organism evidence="2 3">
    <name type="scientific">Dactylosporangium vinaceum</name>
    <dbReference type="NCBI Taxonomy" id="53362"/>
    <lineage>
        <taxon>Bacteria</taxon>
        <taxon>Bacillati</taxon>
        <taxon>Actinomycetota</taxon>
        <taxon>Actinomycetes</taxon>
        <taxon>Micromonosporales</taxon>
        <taxon>Micromonosporaceae</taxon>
        <taxon>Dactylosporangium</taxon>
    </lineage>
</organism>
<dbReference type="Proteomes" id="UP001589608">
    <property type="component" value="Unassembled WGS sequence"/>
</dbReference>
<dbReference type="RefSeq" id="WP_223099700.1">
    <property type="nucleotide sequence ID" value="NZ_CP061913.1"/>
</dbReference>
<dbReference type="EMBL" id="JBHMCA010000019">
    <property type="protein sequence ID" value="MFB9443150.1"/>
    <property type="molecule type" value="Genomic_DNA"/>
</dbReference>
<reference evidence="2 3" key="1">
    <citation type="submission" date="2024-09" db="EMBL/GenBank/DDBJ databases">
        <authorList>
            <person name="Sun Q."/>
            <person name="Mori K."/>
        </authorList>
    </citation>
    <scope>NUCLEOTIDE SEQUENCE [LARGE SCALE GENOMIC DNA]</scope>
    <source>
        <strain evidence="2 3">JCM 3307</strain>
    </source>
</reference>
<evidence type="ECO:0000259" key="1">
    <source>
        <dbReference type="PROSITE" id="PS51742"/>
    </source>
</evidence>
<dbReference type="CDD" id="cd11378">
    <property type="entry name" value="DUF296"/>
    <property type="match status" value="1"/>
</dbReference>
<sequence>MFIVHIGRGEEVLESITRQVIARGVTDAALTLIGAVQQCTVSVMPKGNALKDILTDYDQPFELSGTGEIVDGKVHVHVTLGGDGVVVAGHLHRATVRDWFVRAYIQPVG</sequence>
<proteinExistence type="predicted"/>
<dbReference type="SUPFAM" id="SSF117856">
    <property type="entry name" value="AF0104/ALDC/Ptd012-like"/>
    <property type="match status" value="1"/>
</dbReference>
<evidence type="ECO:0000313" key="2">
    <source>
        <dbReference type="EMBL" id="MFB9443150.1"/>
    </source>
</evidence>
<gene>
    <name evidence="2" type="ORF">ACFFTR_08645</name>
</gene>
<feature type="domain" description="PPC" evidence="1">
    <location>
        <begin position="1"/>
        <end position="109"/>
    </location>
</feature>
<dbReference type="Gene3D" id="3.30.1330.80">
    <property type="entry name" value="Hypothetical protein, similar to alpha- acetolactate decarboxylase, domain 2"/>
    <property type="match status" value="1"/>
</dbReference>
<name>A0ABV5M2R0_9ACTN</name>
<comment type="caution">
    <text evidence="2">The sequence shown here is derived from an EMBL/GenBank/DDBJ whole genome shotgun (WGS) entry which is preliminary data.</text>
</comment>
<dbReference type="Pfam" id="PF03479">
    <property type="entry name" value="PCC"/>
    <property type="match status" value="1"/>
</dbReference>